<dbReference type="Proteomes" id="UP000002812">
    <property type="component" value="Unassembled WGS sequence"/>
</dbReference>
<proteinExistence type="predicted"/>
<dbReference type="Pfam" id="PF04082">
    <property type="entry name" value="Fungal_trans"/>
    <property type="match status" value="1"/>
</dbReference>
<keyword evidence="4" id="KW-0472">Membrane</keyword>
<dbReference type="HOGENOM" id="CLU_009377_3_0_1"/>
<dbReference type="InterPro" id="IPR050987">
    <property type="entry name" value="AtrR-like"/>
</dbReference>
<accession>I8U3A9</accession>
<evidence type="ECO:0000313" key="7">
    <source>
        <dbReference type="Proteomes" id="UP000002812"/>
    </source>
</evidence>
<feature type="domain" description="Xylanolytic transcriptional activator regulatory" evidence="5">
    <location>
        <begin position="4"/>
        <end position="119"/>
    </location>
</feature>
<keyword evidence="1" id="KW-0805">Transcription regulation</keyword>
<dbReference type="AlphaFoldDB" id="I8U3A9"/>
<dbReference type="GO" id="GO:0003700">
    <property type="term" value="F:DNA-binding transcription factor activity"/>
    <property type="evidence" value="ECO:0007669"/>
    <property type="project" value="InterPro"/>
</dbReference>
<sequence length="240" mass="27719">MNHCQMLGYHREITYRSDNTGNSKNMRRLFWTTYVFEKHMSLYFGRASSMQDFDIDAQYPAITRDPAVRPWDESFVMGIRLAKLQGEIYDKLYSAEAAKSSHPERMRRVHGLALDIQQWYAEFKEVSKRIIPDHECVLVTVIPPCSACGELSSQCFRVARLSLQSHLRCFGNFQTSGFHTKADYANWVLLFSSFTPFIVIFLHAIAATSSDDIQLLNEVVESLHRLRIHFPGLKILVLSF</sequence>
<dbReference type="GO" id="GO:0008270">
    <property type="term" value="F:zinc ion binding"/>
    <property type="evidence" value="ECO:0007669"/>
    <property type="project" value="InterPro"/>
</dbReference>
<reference evidence="7" key="2">
    <citation type="submission" date="2012-06" db="EMBL/GenBank/DDBJ databases">
        <title>Comparative genomic analyses of Aspergillus oryzae 3.042 and A. oryzae RIB40 for soy-sauce fermentation.</title>
        <authorList>
            <person name="Zhao G."/>
            <person name="Hou L."/>
            <person name="Wang C."/>
            <person name="Cao X."/>
        </authorList>
    </citation>
    <scope>NUCLEOTIDE SEQUENCE [LARGE SCALE GENOMIC DNA]</scope>
    <source>
        <strain evidence="7">3.042</strain>
    </source>
</reference>
<dbReference type="GO" id="GO:0003677">
    <property type="term" value="F:DNA binding"/>
    <property type="evidence" value="ECO:0007669"/>
    <property type="project" value="InterPro"/>
</dbReference>
<organism evidence="6 7">
    <name type="scientific">Aspergillus oryzae (strain 3.042)</name>
    <name type="common">Yellow koji mold</name>
    <dbReference type="NCBI Taxonomy" id="1160506"/>
    <lineage>
        <taxon>Eukaryota</taxon>
        <taxon>Fungi</taxon>
        <taxon>Dikarya</taxon>
        <taxon>Ascomycota</taxon>
        <taxon>Pezizomycotina</taxon>
        <taxon>Eurotiomycetes</taxon>
        <taxon>Eurotiomycetidae</taxon>
        <taxon>Eurotiales</taxon>
        <taxon>Aspergillaceae</taxon>
        <taxon>Aspergillus</taxon>
        <taxon>Aspergillus subgen. Circumdati</taxon>
    </lineage>
</organism>
<feature type="transmembrane region" description="Helical" evidence="4">
    <location>
        <begin position="184"/>
        <end position="206"/>
    </location>
</feature>
<comment type="caution">
    <text evidence="6">The sequence shown here is derived from an EMBL/GenBank/DDBJ whole genome shotgun (WGS) entry which is preliminary data.</text>
</comment>
<name>I8U3A9_ASPO3</name>
<evidence type="ECO:0000256" key="4">
    <source>
        <dbReference type="SAM" id="Phobius"/>
    </source>
</evidence>
<reference evidence="6 7" key="1">
    <citation type="journal article" date="2012" name="Eukaryot. Cell">
        <title>Draft genome sequence of Aspergillus oryzae strain 3.042.</title>
        <authorList>
            <person name="Zhao G."/>
            <person name="Yao Y."/>
            <person name="Qi W."/>
            <person name="Wang C."/>
            <person name="Hou L."/>
            <person name="Zeng B."/>
            <person name="Cao X."/>
        </authorList>
    </citation>
    <scope>NUCLEOTIDE SEQUENCE [LARGE SCALE GENOMIC DNA]</scope>
    <source>
        <strain evidence="6 7">3.042</strain>
    </source>
</reference>
<evidence type="ECO:0000313" key="6">
    <source>
        <dbReference type="EMBL" id="EIT81183.1"/>
    </source>
</evidence>
<dbReference type="GO" id="GO:0006351">
    <property type="term" value="P:DNA-templated transcription"/>
    <property type="evidence" value="ECO:0007669"/>
    <property type="project" value="InterPro"/>
</dbReference>
<evidence type="ECO:0000256" key="3">
    <source>
        <dbReference type="ARBA" id="ARBA00023242"/>
    </source>
</evidence>
<dbReference type="CDD" id="cd12148">
    <property type="entry name" value="fungal_TF_MHR"/>
    <property type="match status" value="1"/>
</dbReference>
<evidence type="ECO:0000256" key="1">
    <source>
        <dbReference type="ARBA" id="ARBA00023015"/>
    </source>
</evidence>
<dbReference type="EMBL" id="AKHY01000108">
    <property type="protein sequence ID" value="EIT81183.1"/>
    <property type="molecule type" value="Genomic_DNA"/>
</dbReference>
<dbReference type="OrthoDB" id="103819at2759"/>
<dbReference type="PANTHER" id="PTHR46910:SF5">
    <property type="entry name" value="ZN(II)2CYS6 TRANSCRIPTION FACTOR (EUROFUNG)"/>
    <property type="match status" value="1"/>
</dbReference>
<evidence type="ECO:0000256" key="2">
    <source>
        <dbReference type="ARBA" id="ARBA00023163"/>
    </source>
</evidence>
<keyword evidence="4" id="KW-0812">Transmembrane</keyword>
<keyword evidence="4" id="KW-1133">Transmembrane helix</keyword>
<gene>
    <name evidence="6" type="ORF">Ao3042_02274</name>
</gene>
<keyword evidence="3" id="KW-0539">Nucleus</keyword>
<dbReference type="PANTHER" id="PTHR46910">
    <property type="entry name" value="TRANSCRIPTION FACTOR PDR1"/>
    <property type="match status" value="1"/>
</dbReference>
<keyword evidence="2" id="KW-0804">Transcription</keyword>
<dbReference type="InterPro" id="IPR007219">
    <property type="entry name" value="XnlR_reg_dom"/>
</dbReference>
<protein>
    <recommendedName>
        <fullName evidence="5">Xylanolytic transcriptional activator regulatory domain-containing protein</fullName>
    </recommendedName>
</protein>
<evidence type="ECO:0000259" key="5">
    <source>
        <dbReference type="Pfam" id="PF04082"/>
    </source>
</evidence>